<gene>
    <name evidence="1" type="ORF">HYN48_05960</name>
</gene>
<protein>
    <submittedName>
        <fullName evidence="1">Uncharacterized protein</fullName>
    </submittedName>
</protein>
<reference evidence="1 2" key="1">
    <citation type="submission" date="2018-04" db="EMBL/GenBank/DDBJ databases">
        <title>Genome sequencing of Flavobacterium sp. HYN0048.</title>
        <authorList>
            <person name="Yi H."/>
            <person name="Baek C."/>
        </authorList>
    </citation>
    <scope>NUCLEOTIDE SEQUENCE [LARGE SCALE GENOMIC DNA]</scope>
    <source>
        <strain evidence="1 2">HYN0048</strain>
    </source>
</reference>
<organism evidence="1 2">
    <name type="scientific">Flavobacterium magnum</name>
    <dbReference type="NCBI Taxonomy" id="2162713"/>
    <lineage>
        <taxon>Bacteria</taxon>
        <taxon>Pseudomonadati</taxon>
        <taxon>Bacteroidota</taxon>
        <taxon>Flavobacteriia</taxon>
        <taxon>Flavobacteriales</taxon>
        <taxon>Flavobacteriaceae</taxon>
        <taxon>Flavobacterium</taxon>
    </lineage>
</organism>
<dbReference type="Proteomes" id="UP000244193">
    <property type="component" value="Chromosome"/>
</dbReference>
<name>A0A2S0RDB2_9FLAO</name>
<proteinExistence type="predicted"/>
<evidence type="ECO:0000313" key="1">
    <source>
        <dbReference type="EMBL" id="AWA29666.1"/>
    </source>
</evidence>
<evidence type="ECO:0000313" key="2">
    <source>
        <dbReference type="Proteomes" id="UP000244193"/>
    </source>
</evidence>
<dbReference type="RefSeq" id="WP_108370250.1">
    <property type="nucleotide sequence ID" value="NZ_CP028811.1"/>
</dbReference>
<dbReference type="KEGG" id="fmg:HYN48_05960"/>
<keyword evidence="2" id="KW-1185">Reference proteome</keyword>
<sequence>MERAQILLTVMDRLQKFMQVINEYIEQGIEIFLKVRDWFTKIIGYIEKGIDRLISAVGGSKEDFLLFHEDDLFV</sequence>
<dbReference type="EMBL" id="CP028811">
    <property type="protein sequence ID" value="AWA29666.1"/>
    <property type="molecule type" value="Genomic_DNA"/>
</dbReference>
<accession>A0A2S0RDB2</accession>
<dbReference type="AlphaFoldDB" id="A0A2S0RDB2"/>
<dbReference type="OrthoDB" id="1366210at2"/>